<dbReference type="GO" id="GO:0004525">
    <property type="term" value="F:ribonuclease III activity"/>
    <property type="evidence" value="ECO:0007669"/>
    <property type="project" value="InterPro"/>
</dbReference>
<dbReference type="Pfam" id="PF00035">
    <property type="entry name" value="dsrm"/>
    <property type="match status" value="1"/>
</dbReference>
<dbReference type="SUPFAM" id="SSF54768">
    <property type="entry name" value="dsRNA-binding domain-like"/>
    <property type="match status" value="1"/>
</dbReference>
<dbReference type="CDD" id="cd10845">
    <property type="entry name" value="DSRM_RNAse_III_family"/>
    <property type="match status" value="1"/>
</dbReference>
<keyword evidence="2" id="KW-0540">Nuclease</keyword>
<keyword evidence="4" id="KW-0378">Hydrolase</keyword>
<proteinExistence type="inferred from homology"/>
<dbReference type="Proteomes" id="UP000183107">
    <property type="component" value="Unassembled WGS sequence"/>
</dbReference>
<evidence type="ECO:0000259" key="8">
    <source>
        <dbReference type="PROSITE" id="PS50137"/>
    </source>
</evidence>
<comment type="similarity">
    <text evidence="1">Belongs to the ribonuclease III family.</text>
</comment>
<dbReference type="PROSITE" id="PS50109">
    <property type="entry name" value="HIS_KIN"/>
    <property type="match status" value="1"/>
</dbReference>
<evidence type="ECO:0000256" key="5">
    <source>
        <dbReference type="ARBA" id="ARBA00022884"/>
    </source>
</evidence>
<evidence type="ECO:0000256" key="1">
    <source>
        <dbReference type="ARBA" id="ARBA00010183"/>
    </source>
</evidence>
<reference evidence="10" key="1">
    <citation type="submission" date="2016-10" db="EMBL/GenBank/DDBJ databases">
        <authorList>
            <person name="Varghese N."/>
        </authorList>
    </citation>
    <scope>NUCLEOTIDE SEQUENCE [LARGE SCALE GENOMIC DNA]</scope>
    <source>
        <strain evidence="10">Nsp8</strain>
    </source>
</reference>
<feature type="domain" description="Histidine kinase" evidence="7">
    <location>
        <begin position="731"/>
        <end position="941"/>
    </location>
</feature>
<dbReference type="GO" id="GO:0006396">
    <property type="term" value="P:RNA processing"/>
    <property type="evidence" value="ECO:0007669"/>
    <property type="project" value="InterPro"/>
</dbReference>
<dbReference type="Gene3D" id="1.10.1520.10">
    <property type="entry name" value="Ribonuclease III domain"/>
    <property type="match status" value="1"/>
</dbReference>
<dbReference type="PANTHER" id="PTHR11207:SF0">
    <property type="entry name" value="RIBONUCLEASE 3"/>
    <property type="match status" value="1"/>
</dbReference>
<dbReference type="PROSITE" id="PS50137">
    <property type="entry name" value="DS_RBD"/>
    <property type="match status" value="1"/>
</dbReference>
<dbReference type="GO" id="GO:0003725">
    <property type="term" value="F:double-stranded RNA binding"/>
    <property type="evidence" value="ECO:0007669"/>
    <property type="project" value="TreeGrafter"/>
</dbReference>
<feature type="domain" description="DRBM" evidence="8">
    <location>
        <begin position="81"/>
        <end position="150"/>
    </location>
</feature>
<dbReference type="SMART" id="SM00535">
    <property type="entry name" value="RIBOc"/>
    <property type="match status" value="1"/>
</dbReference>
<keyword evidence="5 6" id="KW-0694">RNA-binding</keyword>
<dbReference type="SUPFAM" id="SSF55874">
    <property type="entry name" value="ATPase domain of HSP90 chaperone/DNA topoisomerase II/histidine kinase"/>
    <property type="match status" value="1"/>
</dbReference>
<dbReference type="Gene3D" id="3.30.565.10">
    <property type="entry name" value="Histidine kinase-like ATPase, C-terminal domain"/>
    <property type="match status" value="1"/>
</dbReference>
<evidence type="ECO:0000313" key="10">
    <source>
        <dbReference type="Proteomes" id="UP000183107"/>
    </source>
</evidence>
<evidence type="ECO:0000256" key="4">
    <source>
        <dbReference type="ARBA" id="ARBA00022801"/>
    </source>
</evidence>
<sequence length="967" mass="106827">MYQSLQQPFFTRLGQALIQADLVAFGNGVTDTERLSNRIHTEIASQFIGACAHLAGYNFVASTVLPSLASLRDFSVSVAKDSKSILQEATQAQRLGVPKYSLLEKRGEAHDATFIVQAEVPSGKKACGEARSKKLAEQEAAGALLRLLFPRLADQRSIPVAPATDIPKLANAIEKLPNDVELRALAGSLSLPTWATKLLGLAFVHCSYPEVRQTPTFGRSNKLLAFLGSFVLQWAIRDFIIRTSTIEDIQETGGLANRSAALSNQDAFEQICKKVLPKDACLVGHGEKSLRASIIGEFFQSFMAVVFLAREQSITSSLELLKRIPDLDHYLRSNLATQKTRDNTLSPKTLLNERCQAIGVSVRYETKSSVGDTVYVKPAVCFQSPVTEKDLCIVFPEKTYLAHEFEGNRSVESQCARTLLSEFNILVGAYSLNAEHPSFGSYKSIRKWFSTHLVKTFQTVNKEKFGIWLKRMGQTDVLGLDSASKGNFQSFHGILSGLLIEADGGEDNDFSSFYDLFAQAGRESRQQILVKFLVEYLDRLQALLNQLDPLSVEKPFQEYEEFRKLTEFATAFKLRGRAICSVDVSDLKEQVEIIFRRRRFRVESLIPVGAVIQEPQGSHLALIDLLTRLLESLGNNEGIIQFCCMDFYLRLSISVRTHTPIDLEKHFLNNPVWCALNELLPITSVTDSGLTIELLIPSLPSTRLDSIVWQCWGAYHQMEELDSRAYDSIAATLHDMKNELLAFSDAAQRARIASEMRARYSLAADGSRHIDAAKEKISGIRSLARSSVSLEIAPLELGSFIRSVVSETWALVPEGIAFIPPGISGKFVLWSSESGLRSVLSNLLRNAVEASGSEGKVAFEYLVDPTEKTVTFEITDSSSGFTDQQLAALNSGLALESSKKSGQGIGLLTVLVIMKELHGRIRFERMSPGGSRVFFDLPSLEPAVSNAAGEDEVAVTDVAEFEKVMLE</sequence>
<dbReference type="InterPro" id="IPR014720">
    <property type="entry name" value="dsRBD_dom"/>
</dbReference>
<dbReference type="SMART" id="SM00358">
    <property type="entry name" value="DSRM"/>
    <property type="match status" value="1"/>
</dbReference>
<dbReference type="Gene3D" id="3.30.160.20">
    <property type="match status" value="1"/>
</dbReference>
<dbReference type="InterPro" id="IPR000999">
    <property type="entry name" value="RNase_III_dom"/>
</dbReference>
<protein>
    <submittedName>
        <fullName evidence="9">DsRNA-specific ribonuclease</fullName>
    </submittedName>
</protein>
<evidence type="ECO:0000259" key="7">
    <source>
        <dbReference type="PROSITE" id="PS50109"/>
    </source>
</evidence>
<dbReference type="SUPFAM" id="SSF69065">
    <property type="entry name" value="RNase III domain-like"/>
    <property type="match status" value="1"/>
</dbReference>
<keyword evidence="3" id="KW-0255">Endonuclease</keyword>
<evidence type="ECO:0000313" key="9">
    <source>
        <dbReference type="EMBL" id="SFN91329.1"/>
    </source>
</evidence>
<dbReference type="AlphaFoldDB" id="A0A1I5CWK9"/>
<dbReference type="InterPro" id="IPR036389">
    <property type="entry name" value="RNase_III_sf"/>
</dbReference>
<dbReference type="InterPro" id="IPR036890">
    <property type="entry name" value="HATPase_C_sf"/>
</dbReference>
<dbReference type="InterPro" id="IPR003594">
    <property type="entry name" value="HATPase_dom"/>
</dbReference>
<dbReference type="GO" id="GO:0010468">
    <property type="term" value="P:regulation of gene expression"/>
    <property type="evidence" value="ECO:0007669"/>
    <property type="project" value="TreeGrafter"/>
</dbReference>
<gene>
    <name evidence="9" type="ORF">SAMN05216386_2176</name>
</gene>
<dbReference type="PANTHER" id="PTHR11207">
    <property type="entry name" value="RIBONUCLEASE III"/>
    <property type="match status" value="1"/>
</dbReference>
<dbReference type="SMART" id="SM00387">
    <property type="entry name" value="HATPase_c"/>
    <property type="match status" value="1"/>
</dbReference>
<keyword evidence="10" id="KW-1185">Reference proteome</keyword>
<evidence type="ECO:0000256" key="6">
    <source>
        <dbReference type="PROSITE-ProRule" id="PRU00266"/>
    </source>
</evidence>
<dbReference type="EMBL" id="FOVJ01000004">
    <property type="protein sequence ID" value="SFN91329.1"/>
    <property type="molecule type" value="Genomic_DNA"/>
</dbReference>
<dbReference type="Pfam" id="PF02518">
    <property type="entry name" value="HATPase_c"/>
    <property type="match status" value="1"/>
</dbReference>
<accession>A0A1I5CWK9</accession>
<name>A0A1I5CWK9_9PROT</name>
<evidence type="ECO:0000256" key="3">
    <source>
        <dbReference type="ARBA" id="ARBA00022759"/>
    </source>
</evidence>
<organism evidence="9 10">
    <name type="scientific">Nitrosospira briensis</name>
    <dbReference type="NCBI Taxonomy" id="35799"/>
    <lineage>
        <taxon>Bacteria</taxon>
        <taxon>Pseudomonadati</taxon>
        <taxon>Pseudomonadota</taxon>
        <taxon>Betaproteobacteria</taxon>
        <taxon>Nitrosomonadales</taxon>
        <taxon>Nitrosomonadaceae</taxon>
        <taxon>Nitrosospira</taxon>
    </lineage>
</organism>
<evidence type="ECO:0000256" key="2">
    <source>
        <dbReference type="ARBA" id="ARBA00022722"/>
    </source>
</evidence>
<dbReference type="InterPro" id="IPR005467">
    <property type="entry name" value="His_kinase_dom"/>
</dbReference>